<dbReference type="InterPro" id="IPR050358">
    <property type="entry name" value="RSE1/DDB1/CFT1"/>
</dbReference>
<protein>
    <recommendedName>
        <fullName evidence="5">Cleavage and polyadenylation specificity factor subunit 1</fullName>
    </recommendedName>
</protein>
<dbReference type="InterPro" id="IPR015943">
    <property type="entry name" value="WD40/YVTN_repeat-like_dom_sf"/>
</dbReference>
<dbReference type="PANTHER" id="PTHR10644">
    <property type="entry name" value="DNA REPAIR/RNA PROCESSING CPSF FAMILY"/>
    <property type="match status" value="1"/>
</dbReference>
<dbReference type="InterPro" id="IPR004871">
    <property type="entry name" value="RSE1/DDB1/CPSF1_C"/>
</dbReference>
<evidence type="ECO:0008006" key="5">
    <source>
        <dbReference type="Google" id="ProtNLM"/>
    </source>
</evidence>
<comment type="caution">
    <text evidence="3">The sequence shown here is derived from an EMBL/GenBank/DDBJ whole genome shotgun (WGS) entry which is preliminary data.</text>
</comment>
<dbReference type="Pfam" id="PF03178">
    <property type="entry name" value="CPSF_A"/>
    <property type="match status" value="2"/>
</dbReference>
<dbReference type="Pfam" id="PF23726">
    <property type="entry name" value="Beta-prop_RSE1_2nd"/>
    <property type="match status" value="1"/>
</dbReference>
<dbReference type="AlphaFoldDB" id="A0A8X8Y397"/>
<evidence type="ECO:0000313" key="3">
    <source>
        <dbReference type="EMBL" id="KAG6424750.1"/>
    </source>
</evidence>
<evidence type="ECO:0000259" key="2">
    <source>
        <dbReference type="Pfam" id="PF23726"/>
    </source>
</evidence>
<feature type="domain" description="RSE1/DDB1/CPSF1 C-terminal" evidence="1">
    <location>
        <begin position="438"/>
        <end position="517"/>
    </location>
</feature>
<reference evidence="3" key="2">
    <citation type="submission" date="2020-08" db="EMBL/GenBank/DDBJ databases">
        <title>Plant Genome Project.</title>
        <authorList>
            <person name="Zhang R.-G."/>
        </authorList>
    </citation>
    <scope>NUCLEOTIDE SEQUENCE</scope>
    <source>
        <strain evidence="3">Huo1</strain>
        <tissue evidence="3">Leaf</tissue>
    </source>
</reference>
<dbReference type="GO" id="GO:0005634">
    <property type="term" value="C:nucleus"/>
    <property type="evidence" value="ECO:0007669"/>
    <property type="project" value="InterPro"/>
</dbReference>
<organism evidence="3">
    <name type="scientific">Salvia splendens</name>
    <name type="common">Scarlet sage</name>
    <dbReference type="NCBI Taxonomy" id="180675"/>
    <lineage>
        <taxon>Eukaryota</taxon>
        <taxon>Viridiplantae</taxon>
        <taxon>Streptophyta</taxon>
        <taxon>Embryophyta</taxon>
        <taxon>Tracheophyta</taxon>
        <taxon>Spermatophyta</taxon>
        <taxon>Magnoliopsida</taxon>
        <taxon>eudicotyledons</taxon>
        <taxon>Gunneridae</taxon>
        <taxon>Pentapetalae</taxon>
        <taxon>asterids</taxon>
        <taxon>lamiids</taxon>
        <taxon>Lamiales</taxon>
        <taxon>Lamiaceae</taxon>
        <taxon>Nepetoideae</taxon>
        <taxon>Mentheae</taxon>
        <taxon>Salviinae</taxon>
        <taxon>Salvia</taxon>
        <taxon>Salvia subgen. Calosphace</taxon>
        <taxon>core Calosphace</taxon>
    </lineage>
</organism>
<proteinExistence type="predicted"/>
<reference evidence="3" key="1">
    <citation type="submission" date="2018-01" db="EMBL/GenBank/DDBJ databases">
        <authorList>
            <person name="Mao J.F."/>
        </authorList>
    </citation>
    <scope>NUCLEOTIDE SEQUENCE</scope>
    <source>
        <strain evidence="3">Huo1</strain>
        <tissue evidence="3">Leaf</tissue>
    </source>
</reference>
<evidence type="ECO:0000259" key="1">
    <source>
        <dbReference type="Pfam" id="PF03178"/>
    </source>
</evidence>
<dbReference type="EMBL" id="PNBA02000005">
    <property type="protein sequence ID" value="KAG6424750.1"/>
    <property type="molecule type" value="Genomic_DNA"/>
</dbReference>
<name>A0A8X8Y397_SALSN</name>
<evidence type="ECO:0000313" key="4">
    <source>
        <dbReference type="Proteomes" id="UP000298416"/>
    </source>
</evidence>
<feature type="domain" description="RSE1/DDB1/CPSF1 second beta-propeller" evidence="2">
    <location>
        <begin position="6"/>
        <end position="159"/>
    </location>
</feature>
<dbReference type="GO" id="GO:0003676">
    <property type="term" value="F:nucleic acid binding"/>
    <property type="evidence" value="ECO:0007669"/>
    <property type="project" value="InterPro"/>
</dbReference>
<feature type="domain" description="RSE1/DDB1/CPSF1 C-terminal" evidence="1">
    <location>
        <begin position="274"/>
        <end position="416"/>
    </location>
</feature>
<dbReference type="Proteomes" id="UP000298416">
    <property type="component" value="Unassembled WGS sequence"/>
</dbReference>
<gene>
    <name evidence="3" type="ORF">SASPL_115170</name>
</gene>
<dbReference type="Gene3D" id="2.130.10.10">
    <property type="entry name" value="YVTN repeat-like/Quinoprotein amine dehydrogenase"/>
    <property type="match status" value="1"/>
</dbReference>
<dbReference type="InterPro" id="IPR058543">
    <property type="entry name" value="Beta-prop_RSE1/DDB1/CPSF1_2nd"/>
</dbReference>
<keyword evidence="4" id="KW-1185">Reference proteome</keyword>
<sequence>MTAASDGATVSSVSIADPYVLLRMTDGSIQLLVGDPSTCSVPNHGFVRQVLMLPGFLLGLVRLLMWLMVQHMNGDVYCVLCYDNGDLEIFDVPNFNNIGQVRKEATHNIKVVELSLERWDSEHNRPFLLGILSDGTILCYHAYIYEVSDNASKTEGVVSSQNSVNLSNTIAFTVLHNVNCNHGFICITSEGALKICQLPALSYDNYWLVQKIGLKGTPHQVTYFAEKNLYPVIVYVPVLKPLNQVLSSLVDQEVGNQFEHDNINMEGTYPMEEFEVRIMEPEKINGPWQTRATIPMQTSEDALTVRVVTLFNTTAQRNETHLAIGTAYVQGEDVAARGRILLYSVERISDNIQVKVTEVYSKELKGAISALASLQGHLLLVSGPKIILHKWTGSELNGVAFHDVSPLYVMSLNIYGHQNCLDQKNVQLLPASADRTMPGSDKTTRFALLFDTLEGSIAPLEELTFRRMQSLQKKLVDSVSHVAGLNPRSFRHFHSNGKAHRPGPDSIVDCELLVHFEMLALEDQLESAIQIGTTQMQIMSSLNDLSVATNFMLC</sequence>
<accession>A0A8X8Y397</accession>